<dbReference type="RefSeq" id="WP_209748374.1">
    <property type="nucleotide sequence ID" value="NZ_JBHSMH010000054.1"/>
</dbReference>
<proteinExistence type="predicted"/>
<evidence type="ECO:0000313" key="2">
    <source>
        <dbReference type="EMBL" id="MFC5470212.1"/>
    </source>
</evidence>
<evidence type="ECO:0000313" key="3">
    <source>
        <dbReference type="Proteomes" id="UP001596105"/>
    </source>
</evidence>
<sequence length="242" mass="27115">MSEKQGIRIVSLNLWRRERIGMMFTLIFALYIGGVISLSLNATIGGEEDAAAGSGLIDWIYVTMFPIFGTIMSKSAFGMWRDDHYSKRLAHWRTMPIPIEAIVKARFLQTLYVLPSVGAAFLLLQYGVSEKLREALSPLQLAEFWVVWLGYSVAANALLILWELCYSGKRYTIYYFLCMAASAVACAVIAWQGGFIFIGLLNEIGDGYGWAYMLGSAGLAIVGTWLGYRVTVRKIRKRSLTF</sequence>
<keyword evidence="1" id="KW-0472">Membrane</keyword>
<keyword evidence="1" id="KW-1133">Transmembrane helix</keyword>
<feature type="transmembrane region" description="Helical" evidence="1">
    <location>
        <begin position="59"/>
        <end position="80"/>
    </location>
</feature>
<keyword evidence="1" id="KW-0812">Transmembrane</keyword>
<gene>
    <name evidence="2" type="ORF">ACFPPD_16015</name>
</gene>
<dbReference type="EMBL" id="JBHSMH010000054">
    <property type="protein sequence ID" value="MFC5470212.1"/>
    <property type="molecule type" value="Genomic_DNA"/>
</dbReference>
<evidence type="ECO:0000256" key="1">
    <source>
        <dbReference type="SAM" id="Phobius"/>
    </source>
</evidence>
<comment type="caution">
    <text evidence="2">The sequence shown here is derived from an EMBL/GenBank/DDBJ whole genome shotgun (WGS) entry which is preliminary data.</text>
</comment>
<reference evidence="3" key="1">
    <citation type="journal article" date="2019" name="Int. J. Syst. Evol. Microbiol.">
        <title>The Global Catalogue of Microorganisms (GCM) 10K type strain sequencing project: providing services to taxonomists for standard genome sequencing and annotation.</title>
        <authorList>
            <consortium name="The Broad Institute Genomics Platform"/>
            <consortium name="The Broad Institute Genome Sequencing Center for Infectious Disease"/>
            <person name="Wu L."/>
            <person name="Ma J."/>
        </authorList>
    </citation>
    <scope>NUCLEOTIDE SEQUENCE [LARGE SCALE GENOMIC DNA]</scope>
    <source>
        <strain evidence="3">CCUG 57113</strain>
    </source>
</reference>
<feature type="transmembrane region" description="Helical" evidence="1">
    <location>
        <begin position="101"/>
        <end position="124"/>
    </location>
</feature>
<protein>
    <submittedName>
        <fullName evidence="2">ABC-2 transporter permease</fullName>
    </submittedName>
</protein>
<name>A0ABW0LZ82_9BACL</name>
<feature type="transmembrane region" description="Helical" evidence="1">
    <location>
        <begin position="174"/>
        <end position="198"/>
    </location>
</feature>
<feature type="transmembrane region" description="Helical" evidence="1">
    <location>
        <begin position="144"/>
        <end position="162"/>
    </location>
</feature>
<dbReference type="Proteomes" id="UP001596105">
    <property type="component" value="Unassembled WGS sequence"/>
</dbReference>
<organism evidence="2 3">
    <name type="scientific">Cohnella suwonensis</name>
    <dbReference type="NCBI Taxonomy" id="696072"/>
    <lineage>
        <taxon>Bacteria</taxon>
        <taxon>Bacillati</taxon>
        <taxon>Bacillota</taxon>
        <taxon>Bacilli</taxon>
        <taxon>Bacillales</taxon>
        <taxon>Paenibacillaceae</taxon>
        <taxon>Cohnella</taxon>
    </lineage>
</organism>
<feature type="transmembrane region" description="Helical" evidence="1">
    <location>
        <begin position="20"/>
        <end position="39"/>
    </location>
</feature>
<keyword evidence="3" id="KW-1185">Reference proteome</keyword>
<feature type="transmembrane region" description="Helical" evidence="1">
    <location>
        <begin position="210"/>
        <end position="228"/>
    </location>
</feature>
<accession>A0ABW0LZ82</accession>